<reference evidence="3" key="1">
    <citation type="submission" date="2015-11" db="EMBL/GenBank/DDBJ databases">
        <title>Complete genome sequence of a polyethylene glycol-degrading strain Sphingopyxis terrae strain 203-1 (NBRC 15098).</title>
        <authorList>
            <person name="Yoshiyuki O."/>
            <person name="Shouta N."/>
            <person name="Nagata Y."/>
            <person name="Numata M."/>
            <person name="Tsuchikane K."/>
            <person name="Hosoyama A."/>
            <person name="Yamazoe A."/>
            <person name="Tsuda M."/>
            <person name="Fujita N."/>
            <person name="Kawai F."/>
        </authorList>
    </citation>
    <scope>NUCLEOTIDE SEQUENCE [LARGE SCALE GENOMIC DNA]</scope>
    <source>
        <strain evidence="3">203-1</strain>
    </source>
</reference>
<feature type="signal peptide" evidence="1">
    <location>
        <begin position="1"/>
        <end position="19"/>
    </location>
</feature>
<dbReference type="STRING" id="1219058.AOA14_04125"/>
<dbReference type="AlphaFoldDB" id="A0A142VVF3"/>
<proteinExistence type="predicted"/>
<name>A0A142VVF3_9SPHN</name>
<gene>
    <name evidence="2" type="ORF">AOA14_04125</name>
</gene>
<organism evidence="2 3">
    <name type="scientific">Sphingopyxis terrae subsp. terrae NBRC 15098</name>
    <dbReference type="NCBI Taxonomy" id="1219058"/>
    <lineage>
        <taxon>Bacteria</taxon>
        <taxon>Pseudomonadati</taxon>
        <taxon>Pseudomonadota</taxon>
        <taxon>Alphaproteobacteria</taxon>
        <taxon>Sphingomonadales</taxon>
        <taxon>Sphingomonadaceae</taxon>
        <taxon>Sphingopyxis</taxon>
    </lineage>
</organism>
<dbReference type="Gene3D" id="2.30.30.40">
    <property type="entry name" value="SH3 Domains"/>
    <property type="match status" value="1"/>
</dbReference>
<protein>
    <recommendedName>
        <fullName evidence="4">SH3 domain-containing protein</fullName>
    </recommendedName>
</protein>
<feature type="chain" id="PRO_5007502215" description="SH3 domain-containing protein" evidence="1">
    <location>
        <begin position="20"/>
        <end position="101"/>
    </location>
</feature>
<accession>A0A142VVF3</accession>
<dbReference type="Proteomes" id="UP000076234">
    <property type="component" value="Chromosome"/>
</dbReference>
<evidence type="ECO:0008006" key="4">
    <source>
        <dbReference type="Google" id="ProtNLM"/>
    </source>
</evidence>
<dbReference type="EMBL" id="CP013342">
    <property type="protein sequence ID" value="AMU93790.1"/>
    <property type="molecule type" value="Genomic_DNA"/>
</dbReference>
<keyword evidence="1" id="KW-0732">Signal</keyword>
<dbReference type="KEGG" id="ster:AOA14_04125"/>
<evidence type="ECO:0000256" key="1">
    <source>
        <dbReference type="SAM" id="SignalP"/>
    </source>
</evidence>
<evidence type="ECO:0000313" key="3">
    <source>
        <dbReference type="Proteomes" id="UP000076234"/>
    </source>
</evidence>
<evidence type="ECO:0000313" key="2">
    <source>
        <dbReference type="EMBL" id="AMU93790.1"/>
    </source>
</evidence>
<dbReference type="RefSeq" id="WP_062900876.1">
    <property type="nucleotide sequence ID" value="NZ_CP013342.1"/>
</dbReference>
<reference evidence="2 3" key="2">
    <citation type="journal article" date="2016" name="Genome Announc.">
        <title>Complete Genome Sequence of Sphingopyxis terrae Strain 203-1 (NBRC 111660), a Polyethylene Glycol Degrader.</title>
        <authorList>
            <person name="Ohtsubo Y."/>
            <person name="Nonoyama S."/>
            <person name="Nagata Y."/>
            <person name="Numata M."/>
            <person name="Tsuchikane K."/>
            <person name="Hosoyama A."/>
            <person name="Yamazoe A."/>
            <person name="Tsuda M."/>
            <person name="Fujita N."/>
            <person name="Kawai F."/>
        </authorList>
    </citation>
    <scope>NUCLEOTIDE SEQUENCE [LARGE SCALE GENOMIC DNA]</scope>
    <source>
        <strain evidence="2 3">203-1</strain>
    </source>
</reference>
<sequence>MLTIFATLALAMQGAAAPAACPPAVVTGNAQSARVAVYRSPSLAARKTDRLRAGTRVMVCGEQGGWAWVAYASRRNSCVPARGATCATGWVDRRRLAALGS</sequence>